<keyword evidence="6 15" id="KW-0240">DNA-directed RNA polymerase</keyword>
<dbReference type="SMART" id="SM00657">
    <property type="entry name" value="RPOL4c"/>
    <property type="match status" value="1"/>
</dbReference>
<dbReference type="InterPro" id="IPR038324">
    <property type="entry name" value="Rpb4/RPC9_sf"/>
</dbReference>
<dbReference type="InterPro" id="IPR006590">
    <property type="entry name" value="RNA_pol_Rpb4/RPC9_core"/>
</dbReference>
<evidence type="ECO:0000313" key="15">
    <source>
        <dbReference type="EMBL" id="KAJ6638444.1"/>
    </source>
</evidence>
<dbReference type="Proteomes" id="UP001151699">
    <property type="component" value="Chromosome X"/>
</dbReference>
<evidence type="ECO:0000256" key="5">
    <source>
        <dbReference type="ARBA" id="ARBA00022475"/>
    </source>
</evidence>
<evidence type="ECO:0000256" key="1">
    <source>
        <dbReference type="ARBA" id="ARBA00004123"/>
    </source>
</evidence>
<dbReference type="PANTHER" id="PTHR15561">
    <property type="entry name" value="CALCITONIN GENE-RELATED PEPTIDE-RECEPTOR COMPONENT PROTEIN"/>
    <property type="match status" value="1"/>
</dbReference>
<comment type="function">
    <text evidence="10">Accessory protein for the calcitonin gene-related peptide (CGRP) receptor. It modulates CGRP responsiveness in a variety of tissues.</text>
</comment>
<comment type="subunit">
    <text evidence="11">Component of the RNA polymerase III complex consisting of 17 subunits: a ten-subunit horseshoe-shaped catalytic core composed of POLR3A/RPC1, POLR3B/RPC2, POLR1C/RPAC1, POLR1D/RPAC2, POLR3K/RPC10, POLR2E/RPABC1, POLR2F/RPABC2, POLR2H/RPABC3, POLR2K/RPABC4 and POLR2L/RPABC5; a mobile stalk composed of two subunits POLR3H/RPC8 and CRCP/RPC9, protruding from the core and functioning primarily in transcription initiation; and additional subunits homologous to general transcription factors of the RNA polymerase II machinery, POLR3C/RPC3-POLR3F/RPC6-POLR3G/RPC7 heterotrimer required for transcription initiation and POLR3D/RPC4-POLR3E/RPC5 heterodimer involved in both transcription initiation and termination.</text>
</comment>
<dbReference type="GO" id="GO:0005886">
    <property type="term" value="C:plasma membrane"/>
    <property type="evidence" value="ECO:0007669"/>
    <property type="project" value="UniProtKB-SubCell"/>
</dbReference>
<evidence type="ECO:0000256" key="9">
    <source>
        <dbReference type="ARBA" id="ARBA00023242"/>
    </source>
</evidence>
<protein>
    <recommendedName>
        <fullName evidence="4">DNA-directed RNA polymerase III subunit RPC9</fullName>
    </recommendedName>
    <alternativeName>
        <fullName evidence="13">DNA-directed RNA polymerase III subunit rpc9</fullName>
    </alternativeName>
</protein>
<feature type="domain" description="RNA polymerase Rpb4/RPC9 core" evidence="14">
    <location>
        <begin position="1"/>
        <end position="120"/>
    </location>
</feature>
<evidence type="ECO:0000256" key="11">
    <source>
        <dbReference type="ARBA" id="ARBA00044007"/>
    </source>
</evidence>
<dbReference type="InterPro" id="IPR038846">
    <property type="entry name" value="RPC9"/>
</dbReference>
<organism evidence="15 16">
    <name type="scientific">Pseudolycoriella hygida</name>
    <dbReference type="NCBI Taxonomy" id="35572"/>
    <lineage>
        <taxon>Eukaryota</taxon>
        <taxon>Metazoa</taxon>
        <taxon>Ecdysozoa</taxon>
        <taxon>Arthropoda</taxon>
        <taxon>Hexapoda</taxon>
        <taxon>Insecta</taxon>
        <taxon>Pterygota</taxon>
        <taxon>Neoptera</taxon>
        <taxon>Endopterygota</taxon>
        <taxon>Diptera</taxon>
        <taxon>Nematocera</taxon>
        <taxon>Sciaroidea</taxon>
        <taxon>Sciaridae</taxon>
        <taxon>Pseudolycoriella</taxon>
    </lineage>
</organism>
<evidence type="ECO:0000256" key="4">
    <source>
        <dbReference type="ARBA" id="ARBA00016672"/>
    </source>
</evidence>
<dbReference type="Pfam" id="PF03874">
    <property type="entry name" value="RNA_pol_Rpb4"/>
    <property type="match status" value="1"/>
</dbReference>
<comment type="similarity">
    <text evidence="3">Belongs to the eukaryotic RPC9 RNA polymerase subunit family.</text>
</comment>
<comment type="function">
    <text evidence="12">DNA-dependent RNA polymerase catalyzes the transcription of DNA into RNA using the four ribonucleoside triphosphates as substrates. Specific peripheric component of RNA polymerase III (Pol III) which synthesizes small non-coding RNAs including 5S rRNA, snRNAs, tRNAs and miRNAs from at least 500 distinct genomic loci. With POLR3H/RPC8 forms a mobile stalk that protrudes from Pol III core and functions primarily in transcription initiation. Pol III plays a key role in sensing and limiting infection by intracellular bacteria and DNA viruses. Acts as nuclear and cytosolic DNA sensor involved in innate immune response. Can sense non-self dsDNA that serves as template for transcription into dsRNA. The non-self RNA polymerase III transcripts, such as Epstein-Barr virus-encoded RNAs (EBERs) induce type I interferon and NF-kappa-B through the RIG-I pathway.</text>
</comment>
<comment type="caution">
    <text evidence="15">The sequence shown here is derived from an EMBL/GenBank/DDBJ whole genome shotgun (WGS) entry which is preliminary data.</text>
</comment>
<evidence type="ECO:0000256" key="7">
    <source>
        <dbReference type="ARBA" id="ARBA00023136"/>
    </source>
</evidence>
<dbReference type="GO" id="GO:0005666">
    <property type="term" value="C:RNA polymerase III complex"/>
    <property type="evidence" value="ECO:0007669"/>
    <property type="project" value="InterPro"/>
</dbReference>
<reference evidence="15" key="1">
    <citation type="submission" date="2022-07" db="EMBL/GenBank/DDBJ databases">
        <authorList>
            <person name="Trinca V."/>
            <person name="Uliana J.V.C."/>
            <person name="Torres T.T."/>
            <person name="Ward R.J."/>
            <person name="Monesi N."/>
        </authorList>
    </citation>
    <scope>NUCLEOTIDE SEQUENCE</scope>
    <source>
        <strain evidence="15">HSMRA1968</strain>
        <tissue evidence="15">Whole embryos</tissue>
    </source>
</reference>
<dbReference type="SUPFAM" id="SSF47819">
    <property type="entry name" value="HRDC-like"/>
    <property type="match status" value="1"/>
</dbReference>
<evidence type="ECO:0000256" key="6">
    <source>
        <dbReference type="ARBA" id="ARBA00022478"/>
    </source>
</evidence>
<dbReference type="GO" id="GO:0006384">
    <property type="term" value="P:transcription initiation at RNA polymerase III promoter"/>
    <property type="evidence" value="ECO:0007669"/>
    <property type="project" value="InterPro"/>
</dbReference>
<sequence length="123" mass="14094">MEVINPNAALLSNYEVMEALRTIGDTKKKQGLRNLATISYETLRFLEEGPCRTQTKQNILQFMQAIKPFNLTKSECLMLVNDPPSSALHIQLQIEDSEERLTEDQVNEVIRIAQQWLVTSDDE</sequence>
<dbReference type="PANTHER" id="PTHR15561:SF0">
    <property type="entry name" value="DNA-DIRECTED RNA POLYMERASE III SUBUNIT RPC9"/>
    <property type="match status" value="1"/>
</dbReference>
<evidence type="ECO:0000256" key="3">
    <source>
        <dbReference type="ARBA" id="ARBA00006898"/>
    </source>
</evidence>
<evidence type="ECO:0000259" key="14">
    <source>
        <dbReference type="SMART" id="SM00657"/>
    </source>
</evidence>
<proteinExistence type="inferred from homology"/>
<evidence type="ECO:0000256" key="10">
    <source>
        <dbReference type="ARBA" id="ARBA00043924"/>
    </source>
</evidence>
<dbReference type="FunFam" id="1.20.1250.40:FF:000002">
    <property type="entry name" value="DNA-directed RNA polymerase III subunit RPC9"/>
    <property type="match status" value="1"/>
</dbReference>
<name>A0A9Q0MVS2_9DIPT</name>
<dbReference type="EMBL" id="WJQU01000003">
    <property type="protein sequence ID" value="KAJ6638444.1"/>
    <property type="molecule type" value="Genomic_DNA"/>
</dbReference>
<gene>
    <name evidence="15" type="primary">CRCP</name>
    <name evidence="15" type="ORF">Bhyg_11179</name>
</gene>
<dbReference type="OrthoDB" id="1746530at2759"/>
<evidence type="ECO:0000256" key="13">
    <source>
        <dbReference type="ARBA" id="ARBA00073026"/>
    </source>
</evidence>
<dbReference type="AlphaFoldDB" id="A0A9Q0MVS2"/>
<evidence type="ECO:0000313" key="16">
    <source>
        <dbReference type="Proteomes" id="UP001151699"/>
    </source>
</evidence>
<dbReference type="GO" id="GO:0000166">
    <property type="term" value="F:nucleotide binding"/>
    <property type="evidence" value="ECO:0007669"/>
    <property type="project" value="InterPro"/>
</dbReference>
<keyword evidence="16" id="KW-1185">Reference proteome</keyword>
<accession>A0A9Q0MVS2</accession>
<keyword evidence="7" id="KW-0472">Membrane</keyword>
<dbReference type="InterPro" id="IPR010997">
    <property type="entry name" value="HRDC-like_sf"/>
</dbReference>
<dbReference type="InterPro" id="IPR005574">
    <property type="entry name" value="Rpb4/RPC9"/>
</dbReference>
<keyword evidence="9" id="KW-0539">Nucleus</keyword>
<keyword evidence="8" id="KW-0804">Transcription</keyword>
<evidence type="ECO:0000256" key="2">
    <source>
        <dbReference type="ARBA" id="ARBA00004413"/>
    </source>
</evidence>
<evidence type="ECO:0000256" key="8">
    <source>
        <dbReference type="ARBA" id="ARBA00023163"/>
    </source>
</evidence>
<evidence type="ECO:0000256" key="12">
    <source>
        <dbReference type="ARBA" id="ARBA00045808"/>
    </source>
</evidence>
<keyword evidence="5" id="KW-1003">Cell membrane</keyword>
<dbReference type="Gene3D" id="1.20.1250.40">
    <property type="match status" value="1"/>
</dbReference>
<comment type="subcellular location">
    <subcellularLocation>
        <location evidence="2">Cell membrane</location>
        <topology evidence="2">Peripheral membrane protein</topology>
        <orientation evidence="2">Cytoplasmic side</orientation>
    </subcellularLocation>
    <subcellularLocation>
        <location evidence="1">Nucleus</location>
    </subcellularLocation>
</comment>